<sequence>MLRHFSMERFLESADTLCGSRRMAEAASREMAAYSIVESWIG</sequence>
<dbReference type="EMBL" id="KT944070">
    <property type="protein sequence ID" value="ALU64531.1"/>
    <property type="molecule type" value="Genomic_DNA"/>
</dbReference>
<dbReference type="AlphaFoldDB" id="A0A0U3ICB1"/>
<evidence type="ECO:0000313" key="1">
    <source>
        <dbReference type="EMBL" id="ALU64531.1"/>
    </source>
</evidence>
<protein>
    <submittedName>
        <fullName evidence="1">Uncharacterized protein</fullName>
    </submittedName>
</protein>
<reference evidence="1" key="1">
    <citation type="submission" date="2015-10" db="EMBL/GenBank/DDBJ databases">
        <title>Comparative analysis of sym-gene organization in Rhizobium leguminosarum bv. viciae strains, isolated from different host plants and demonstrating clear differences in symbiotic specificity.</title>
        <authorList>
            <person name="Chirak E.R."/>
            <person name="Kimeklis A.K."/>
            <person name="Andronov E.E."/>
        </authorList>
    </citation>
    <scope>NUCLEOTIDE SEQUENCE</scope>
    <source>
        <strain evidence="1">Vaf12</strain>
    </source>
</reference>
<accession>A0A0U3ICB1</accession>
<proteinExistence type="predicted"/>
<name>A0A0U3ICB1_RHILV</name>
<organism evidence="1">
    <name type="scientific">Rhizobium leguminosarum bv. viciae</name>
    <dbReference type="NCBI Taxonomy" id="387"/>
    <lineage>
        <taxon>Bacteria</taxon>
        <taxon>Pseudomonadati</taxon>
        <taxon>Pseudomonadota</taxon>
        <taxon>Alphaproteobacteria</taxon>
        <taxon>Hyphomicrobiales</taxon>
        <taxon>Rhizobiaceae</taxon>
        <taxon>Rhizobium/Agrobacterium group</taxon>
        <taxon>Rhizobium</taxon>
    </lineage>
</organism>